<dbReference type="NCBIfam" id="TIGR00131">
    <property type="entry name" value="gal_kin"/>
    <property type="match status" value="1"/>
</dbReference>
<evidence type="ECO:0000256" key="2">
    <source>
        <dbReference type="ARBA" id="ARBA00022679"/>
    </source>
</evidence>
<name>A0ABW3VNP4_9PSEU</name>
<evidence type="ECO:0000259" key="9">
    <source>
        <dbReference type="Pfam" id="PF08544"/>
    </source>
</evidence>
<evidence type="ECO:0000313" key="11">
    <source>
        <dbReference type="EMBL" id="MFD1235955.1"/>
    </source>
</evidence>
<evidence type="ECO:0000313" key="12">
    <source>
        <dbReference type="Proteomes" id="UP001597182"/>
    </source>
</evidence>
<dbReference type="PANTHER" id="PTHR10457:SF7">
    <property type="entry name" value="GALACTOKINASE-RELATED"/>
    <property type="match status" value="1"/>
</dbReference>
<keyword evidence="12" id="KW-1185">Reference proteome</keyword>
<dbReference type="InterPro" id="IPR006206">
    <property type="entry name" value="Mevalonate/galactokinase"/>
</dbReference>
<evidence type="ECO:0000256" key="4">
    <source>
        <dbReference type="ARBA" id="ARBA00022777"/>
    </source>
</evidence>
<evidence type="ECO:0000256" key="5">
    <source>
        <dbReference type="ARBA" id="ARBA00022840"/>
    </source>
</evidence>
<dbReference type="InterPro" id="IPR006203">
    <property type="entry name" value="GHMP_knse_ATP-bd_CS"/>
</dbReference>
<keyword evidence="2 11" id="KW-0808">Transferase</keyword>
<keyword evidence="4" id="KW-0418">Kinase</keyword>
<evidence type="ECO:0000259" key="8">
    <source>
        <dbReference type="Pfam" id="PF00288"/>
    </source>
</evidence>
<dbReference type="PRINTS" id="PR00959">
    <property type="entry name" value="MEVGALKINASE"/>
</dbReference>
<dbReference type="EC" id="2.7.1.6" evidence="7"/>
<dbReference type="InterPro" id="IPR020568">
    <property type="entry name" value="Ribosomal_Su5_D2-typ_SF"/>
</dbReference>
<dbReference type="Pfam" id="PF10509">
    <property type="entry name" value="GalKase_gal_bdg"/>
    <property type="match status" value="1"/>
</dbReference>
<sequence>MTVGSSTLRAAFARRFDGPPDVVWRAPGRVNLIGEHTDYNDGFVLPWALPLGVSAALRRNDSGVLRMVSLQHGDEVVEAGVADLEPGSVPGWAGYPAGVVWRLRRAGLPVGDAGFDLVVDGDVPAGAGLSSSAALECVVVRAIDDVLGLGLTGPDAAAHARGAENEFVGVPSGVMDQMASLMCAEGCALFLDTRSMATRQVPLDLDPGAGGGLALLLVDTNAPHRLVDGEYADRQRACAAGARALGVPALRDVPLAGLDDALARLDDEVVRRRVRHVVTENARVLDVVGLLDAGRPGEIGPLLTASHASLRDDFEVTVPELDTAVAAALDAGGLGARMTGGGFGGSVVVLARTDAAGAVTDAIAAAFADRGYAPPRALPATPSAGAHPITDD</sequence>
<dbReference type="PANTHER" id="PTHR10457">
    <property type="entry name" value="MEVALONATE KINASE/GALACTOKINASE"/>
    <property type="match status" value="1"/>
</dbReference>
<evidence type="ECO:0000256" key="3">
    <source>
        <dbReference type="ARBA" id="ARBA00022741"/>
    </source>
</evidence>
<dbReference type="PROSITE" id="PS00106">
    <property type="entry name" value="GALACTOKINASE"/>
    <property type="match status" value="1"/>
</dbReference>
<dbReference type="Gene3D" id="3.30.70.890">
    <property type="entry name" value="GHMP kinase, C-terminal domain"/>
    <property type="match status" value="1"/>
</dbReference>
<comment type="caution">
    <text evidence="11">The sequence shown here is derived from an EMBL/GenBank/DDBJ whole genome shotgun (WGS) entry which is preliminary data.</text>
</comment>
<dbReference type="PIRSF" id="PIRSF000530">
    <property type="entry name" value="Galactokinase"/>
    <property type="match status" value="1"/>
</dbReference>
<evidence type="ECO:0000256" key="6">
    <source>
        <dbReference type="ARBA" id="ARBA00023144"/>
    </source>
</evidence>
<organism evidence="11 12">
    <name type="scientific">Pseudonocardia benzenivorans</name>
    <dbReference type="NCBI Taxonomy" id="228005"/>
    <lineage>
        <taxon>Bacteria</taxon>
        <taxon>Bacillati</taxon>
        <taxon>Actinomycetota</taxon>
        <taxon>Actinomycetes</taxon>
        <taxon>Pseudonocardiales</taxon>
        <taxon>Pseudonocardiaceae</taxon>
        <taxon>Pseudonocardia</taxon>
    </lineage>
</organism>
<dbReference type="RefSeq" id="WP_379653100.1">
    <property type="nucleotide sequence ID" value="NZ_JBHTMB010000192.1"/>
</dbReference>
<keyword evidence="6" id="KW-0299">Galactose metabolism</keyword>
<dbReference type="Pfam" id="PF00288">
    <property type="entry name" value="GHMP_kinases_N"/>
    <property type="match status" value="1"/>
</dbReference>
<dbReference type="PROSITE" id="PS00627">
    <property type="entry name" value="GHMP_KINASES_ATP"/>
    <property type="match status" value="1"/>
</dbReference>
<dbReference type="SUPFAM" id="SSF55060">
    <property type="entry name" value="GHMP Kinase, C-terminal domain"/>
    <property type="match status" value="1"/>
</dbReference>
<accession>A0ABW3VNP4</accession>
<evidence type="ECO:0000256" key="1">
    <source>
        <dbReference type="ARBA" id="ARBA00006566"/>
    </source>
</evidence>
<dbReference type="InterPro" id="IPR014721">
    <property type="entry name" value="Ribsml_uS5_D2-typ_fold_subgr"/>
</dbReference>
<dbReference type="GO" id="GO:0004335">
    <property type="term" value="F:galactokinase activity"/>
    <property type="evidence" value="ECO:0007669"/>
    <property type="project" value="UniProtKB-EC"/>
</dbReference>
<dbReference type="PRINTS" id="PR00473">
    <property type="entry name" value="GALCTOKINASE"/>
</dbReference>
<dbReference type="SUPFAM" id="SSF54211">
    <property type="entry name" value="Ribosomal protein S5 domain 2-like"/>
    <property type="match status" value="1"/>
</dbReference>
<dbReference type="Gene3D" id="3.30.230.10">
    <property type="match status" value="1"/>
</dbReference>
<gene>
    <name evidence="11" type="primary">galK</name>
    <name evidence="11" type="ORF">ACFQ34_21895</name>
</gene>
<dbReference type="InterPro" id="IPR036554">
    <property type="entry name" value="GHMP_kinase_C_sf"/>
</dbReference>
<keyword evidence="3" id="KW-0547">Nucleotide-binding</keyword>
<keyword evidence="6" id="KW-0119">Carbohydrate metabolism</keyword>
<dbReference type="InterPro" id="IPR013750">
    <property type="entry name" value="GHMP_kinase_C_dom"/>
</dbReference>
<feature type="domain" description="GHMP kinase N-terminal" evidence="8">
    <location>
        <begin position="97"/>
        <end position="182"/>
    </location>
</feature>
<dbReference type="Proteomes" id="UP001597182">
    <property type="component" value="Unassembled WGS sequence"/>
</dbReference>
<dbReference type="InterPro" id="IPR006204">
    <property type="entry name" value="GHMP_kinase_N_dom"/>
</dbReference>
<protein>
    <recommendedName>
        <fullName evidence="7">Galactokinase</fullName>
        <ecNumber evidence="7">2.7.1.6</ecNumber>
    </recommendedName>
</protein>
<proteinExistence type="inferred from homology"/>
<dbReference type="InterPro" id="IPR019741">
    <property type="entry name" value="Galactokinase_CS"/>
</dbReference>
<feature type="domain" description="Galactokinase N-terminal" evidence="10">
    <location>
        <begin position="11"/>
        <end position="59"/>
    </location>
</feature>
<reference evidence="12" key="1">
    <citation type="journal article" date="2019" name="Int. J. Syst. Evol. Microbiol.">
        <title>The Global Catalogue of Microorganisms (GCM) 10K type strain sequencing project: providing services to taxonomists for standard genome sequencing and annotation.</title>
        <authorList>
            <consortium name="The Broad Institute Genomics Platform"/>
            <consortium name="The Broad Institute Genome Sequencing Center for Infectious Disease"/>
            <person name="Wu L."/>
            <person name="Ma J."/>
        </authorList>
    </citation>
    <scope>NUCLEOTIDE SEQUENCE [LARGE SCALE GENOMIC DNA]</scope>
    <source>
        <strain evidence="12">CCUG 49018</strain>
    </source>
</reference>
<evidence type="ECO:0000259" key="10">
    <source>
        <dbReference type="Pfam" id="PF10509"/>
    </source>
</evidence>
<feature type="domain" description="GHMP kinase C-terminal" evidence="9">
    <location>
        <begin position="290"/>
        <end position="368"/>
    </location>
</feature>
<dbReference type="EMBL" id="JBHTMB010000192">
    <property type="protein sequence ID" value="MFD1235955.1"/>
    <property type="molecule type" value="Genomic_DNA"/>
</dbReference>
<dbReference type="Pfam" id="PF08544">
    <property type="entry name" value="GHMP_kinases_C"/>
    <property type="match status" value="1"/>
</dbReference>
<comment type="similarity">
    <text evidence="1">Belongs to the GHMP kinase family. GalK subfamily.</text>
</comment>
<keyword evidence="5" id="KW-0067">ATP-binding</keyword>
<evidence type="ECO:0000256" key="7">
    <source>
        <dbReference type="NCBIfam" id="TIGR00131"/>
    </source>
</evidence>
<dbReference type="InterPro" id="IPR000705">
    <property type="entry name" value="Galactokinase"/>
</dbReference>
<dbReference type="InterPro" id="IPR019539">
    <property type="entry name" value="GalKase_N"/>
</dbReference>